<accession>A0A9P4M6I9</accession>
<dbReference type="EMBL" id="ML978125">
    <property type="protein sequence ID" value="KAF2099328.1"/>
    <property type="molecule type" value="Genomic_DNA"/>
</dbReference>
<comment type="caution">
    <text evidence="2">The sequence shown here is derived from an EMBL/GenBank/DDBJ whole genome shotgun (WGS) entry which is preliminary data.</text>
</comment>
<feature type="compositionally biased region" description="Low complexity" evidence="1">
    <location>
        <begin position="439"/>
        <end position="449"/>
    </location>
</feature>
<feature type="region of interest" description="Disordered" evidence="1">
    <location>
        <begin position="173"/>
        <end position="260"/>
    </location>
</feature>
<dbReference type="AlphaFoldDB" id="A0A9P4M6I9"/>
<feature type="compositionally biased region" description="Polar residues" evidence="1">
    <location>
        <begin position="107"/>
        <end position="119"/>
    </location>
</feature>
<evidence type="ECO:0000313" key="3">
    <source>
        <dbReference type="Proteomes" id="UP000799772"/>
    </source>
</evidence>
<feature type="compositionally biased region" description="Pro residues" evidence="1">
    <location>
        <begin position="454"/>
        <end position="465"/>
    </location>
</feature>
<gene>
    <name evidence="2" type="ORF">NA57DRAFT_55299</name>
</gene>
<protein>
    <submittedName>
        <fullName evidence="2">Uncharacterized protein</fullName>
    </submittedName>
</protein>
<sequence>MHPAQNKIPFSTPSPTRGEPSIGTQLEHALSEAMANVRLTESQTPPRPSVPPKRPRRPSVTNRSSNESDITLRGSARLESKDSRGSPPASETVKRSTSSGGRSPSTHVTVKTTSGTRRPSASREHIRPASAARGSQKAGLTTTPKGLSERQRVKNALQLKKLDTLRVEAMAFTNKPLPATPESVAPTPVEMYNPTSQEKISQHRHTRSASSGKVLPAPSPKQQSPLSPTSQAKLNRQSQRQHSRGSSSLDSGSSPGADGLAHALRLRSGSVITLVPPEQTAWRRSSYVPGPIKLQQKRVHALQDADEAFGVGDFTNYGNFGANLDIFKDVLGETDGASVSTRKSDDAVLDDVVVFMESFGFDPVSFTGDEFWLEPEQRSNAIQHFHNYRTGTSVSSASASLPPYSPYGNPPRRLSASGLAHWASHRNAGPIKEKDRESWNSWSSGSTGHSHSRPLPPSPIPPMVPPKYGDSPDRERRTVSKGSKAGGIPGREAPKIGVWRLLKGAGSIV</sequence>
<organism evidence="2 3">
    <name type="scientific">Rhizodiscina lignyota</name>
    <dbReference type="NCBI Taxonomy" id="1504668"/>
    <lineage>
        <taxon>Eukaryota</taxon>
        <taxon>Fungi</taxon>
        <taxon>Dikarya</taxon>
        <taxon>Ascomycota</taxon>
        <taxon>Pezizomycotina</taxon>
        <taxon>Dothideomycetes</taxon>
        <taxon>Pleosporomycetidae</taxon>
        <taxon>Aulographales</taxon>
        <taxon>Rhizodiscinaceae</taxon>
        <taxon>Rhizodiscina</taxon>
    </lineage>
</organism>
<reference evidence="2" key="1">
    <citation type="journal article" date="2020" name="Stud. Mycol.">
        <title>101 Dothideomycetes genomes: a test case for predicting lifestyles and emergence of pathogens.</title>
        <authorList>
            <person name="Haridas S."/>
            <person name="Albert R."/>
            <person name="Binder M."/>
            <person name="Bloem J."/>
            <person name="Labutti K."/>
            <person name="Salamov A."/>
            <person name="Andreopoulos B."/>
            <person name="Baker S."/>
            <person name="Barry K."/>
            <person name="Bills G."/>
            <person name="Bluhm B."/>
            <person name="Cannon C."/>
            <person name="Castanera R."/>
            <person name="Culley D."/>
            <person name="Daum C."/>
            <person name="Ezra D."/>
            <person name="Gonzalez J."/>
            <person name="Henrissat B."/>
            <person name="Kuo A."/>
            <person name="Liang C."/>
            <person name="Lipzen A."/>
            <person name="Lutzoni F."/>
            <person name="Magnuson J."/>
            <person name="Mondo S."/>
            <person name="Nolan M."/>
            <person name="Ohm R."/>
            <person name="Pangilinan J."/>
            <person name="Park H.-J."/>
            <person name="Ramirez L."/>
            <person name="Alfaro M."/>
            <person name="Sun H."/>
            <person name="Tritt A."/>
            <person name="Yoshinaga Y."/>
            <person name="Zwiers L.-H."/>
            <person name="Turgeon B."/>
            <person name="Goodwin S."/>
            <person name="Spatafora J."/>
            <person name="Crous P."/>
            <person name="Grigoriev I."/>
        </authorList>
    </citation>
    <scope>NUCLEOTIDE SEQUENCE</scope>
    <source>
        <strain evidence="2">CBS 133067</strain>
    </source>
</reference>
<proteinExistence type="predicted"/>
<feature type="compositionally biased region" description="Low complexity" evidence="1">
    <location>
        <begin position="236"/>
        <end position="260"/>
    </location>
</feature>
<keyword evidence="3" id="KW-1185">Reference proteome</keyword>
<feature type="region of interest" description="Disordered" evidence="1">
    <location>
        <begin position="1"/>
        <end position="154"/>
    </location>
</feature>
<evidence type="ECO:0000256" key="1">
    <source>
        <dbReference type="SAM" id="MobiDB-lite"/>
    </source>
</evidence>
<evidence type="ECO:0000313" key="2">
    <source>
        <dbReference type="EMBL" id="KAF2099328.1"/>
    </source>
</evidence>
<dbReference type="OrthoDB" id="3786440at2759"/>
<feature type="compositionally biased region" description="Polar residues" evidence="1">
    <location>
        <begin position="220"/>
        <end position="235"/>
    </location>
</feature>
<dbReference type="Proteomes" id="UP000799772">
    <property type="component" value="Unassembled WGS sequence"/>
</dbReference>
<feature type="compositionally biased region" description="Low complexity" evidence="1">
    <location>
        <begin position="95"/>
        <end position="106"/>
    </location>
</feature>
<name>A0A9P4M6I9_9PEZI</name>
<feature type="region of interest" description="Disordered" evidence="1">
    <location>
        <begin position="427"/>
        <end position="495"/>
    </location>
</feature>